<comment type="pathway">
    <text evidence="1">Pyrimidine metabolism; UMP biosynthesis via de novo pathway; UMP from orotate: step 2/2.</text>
</comment>
<dbReference type="GO" id="GO:0004590">
    <property type="term" value="F:orotidine-5'-phosphate decarboxylase activity"/>
    <property type="evidence" value="ECO:0007669"/>
    <property type="project" value="UniProtKB-EC"/>
</dbReference>
<evidence type="ECO:0000259" key="8">
    <source>
        <dbReference type="Pfam" id="PF00215"/>
    </source>
</evidence>
<evidence type="ECO:0000256" key="5">
    <source>
        <dbReference type="ARBA" id="ARBA00022975"/>
    </source>
</evidence>
<dbReference type="CDD" id="cd04725">
    <property type="entry name" value="OMP_decarboxylase_like"/>
    <property type="match status" value="1"/>
</dbReference>
<accession>A0A3B0YLS0</accession>
<dbReference type="UniPathway" id="UPA00070">
    <property type="reaction ID" value="UER00120"/>
</dbReference>
<evidence type="ECO:0000256" key="6">
    <source>
        <dbReference type="ARBA" id="ARBA00023239"/>
    </source>
</evidence>
<dbReference type="GO" id="GO:0005829">
    <property type="term" value="C:cytosol"/>
    <property type="evidence" value="ECO:0007669"/>
    <property type="project" value="TreeGrafter"/>
</dbReference>
<dbReference type="EMBL" id="UOFM01000352">
    <property type="protein sequence ID" value="VAW80321.1"/>
    <property type="molecule type" value="Genomic_DNA"/>
</dbReference>
<evidence type="ECO:0000313" key="9">
    <source>
        <dbReference type="EMBL" id="VAW80321.1"/>
    </source>
</evidence>
<dbReference type="InterPro" id="IPR014732">
    <property type="entry name" value="OMPdecase"/>
</dbReference>
<keyword evidence="6 9" id="KW-0456">Lyase</keyword>
<reference evidence="9" key="1">
    <citation type="submission" date="2018-06" db="EMBL/GenBank/DDBJ databases">
        <authorList>
            <person name="Zhirakovskaya E."/>
        </authorList>
    </citation>
    <scope>NUCLEOTIDE SEQUENCE</scope>
</reference>
<feature type="domain" description="Orotidine 5'-phosphate decarboxylase" evidence="8">
    <location>
        <begin position="5"/>
        <end position="95"/>
    </location>
</feature>
<dbReference type="PANTHER" id="PTHR32119">
    <property type="entry name" value="OROTIDINE 5'-PHOSPHATE DECARBOXYLASE"/>
    <property type="match status" value="1"/>
</dbReference>
<evidence type="ECO:0000256" key="1">
    <source>
        <dbReference type="ARBA" id="ARBA00004861"/>
    </source>
</evidence>
<name>A0A3B0YLS0_9ZZZZ</name>
<protein>
    <recommendedName>
        <fullName evidence="3">Orotidine 5'-phosphate decarboxylase</fullName>
        <ecNumber evidence="2">4.1.1.23</ecNumber>
    </recommendedName>
    <alternativeName>
        <fullName evidence="7">OMP decarboxylase</fullName>
    </alternativeName>
</protein>
<sequence length="103" mass="10857">MNVDPAEQVERLAQLAKTSGLDGVVCSPREAGQLQTMLGDDFILVTPGVRPVGTSKDDQTRVMTPADAIRDGAGYLVIGRPVTQAKDPVSALEAINAEIRAVI</sequence>
<dbReference type="PANTHER" id="PTHR32119:SF2">
    <property type="entry name" value="OROTIDINE 5'-PHOSPHATE DECARBOXYLASE"/>
    <property type="match status" value="1"/>
</dbReference>
<dbReference type="Pfam" id="PF00215">
    <property type="entry name" value="OMPdecase"/>
    <property type="match status" value="1"/>
</dbReference>
<evidence type="ECO:0000256" key="7">
    <source>
        <dbReference type="ARBA" id="ARBA00033428"/>
    </source>
</evidence>
<organism evidence="9">
    <name type="scientific">hydrothermal vent metagenome</name>
    <dbReference type="NCBI Taxonomy" id="652676"/>
    <lineage>
        <taxon>unclassified sequences</taxon>
        <taxon>metagenomes</taxon>
        <taxon>ecological metagenomes</taxon>
    </lineage>
</organism>
<dbReference type="SUPFAM" id="SSF51366">
    <property type="entry name" value="Ribulose-phoshate binding barrel"/>
    <property type="match status" value="1"/>
</dbReference>
<proteinExistence type="predicted"/>
<dbReference type="GO" id="GO:0006207">
    <property type="term" value="P:'de novo' pyrimidine nucleobase biosynthetic process"/>
    <property type="evidence" value="ECO:0007669"/>
    <property type="project" value="InterPro"/>
</dbReference>
<evidence type="ECO:0000256" key="4">
    <source>
        <dbReference type="ARBA" id="ARBA00022793"/>
    </source>
</evidence>
<gene>
    <name evidence="9" type="ORF">MNBD_GAMMA14-1112</name>
</gene>
<keyword evidence="4" id="KW-0210">Decarboxylase</keyword>
<dbReference type="AlphaFoldDB" id="A0A3B0YLS0"/>
<dbReference type="InterPro" id="IPR011060">
    <property type="entry name" value="RibuloseP-bd_barrel"/>
</dbReference>
<keyword evidence="5" id="KW-0665">Pyrimidine biosynthesis</keyword>
<dbReference type="GO" id="GO:0044205">
    <property type="term" value="P:'de novo' UMP biosynthetic process"/>
    <property type="evidence" value="ECO:0007669"/>
    <property type="project" value="UniProtKB-UniPathway"/>
</dbReference>
<dbReference type="InterPro" id="IPR001754">
    <property type="entry name" value="OMPdeCOase_dom"/>
</dbReference>
<dbReference type="Gene3D" id="3.20.20.70">
    <property type="entry name" value="Aldolase class I"/>
    <property type="match status" value="1"/>
</dbReference>
<dbReference type="InterPro" id="IPR013785">
    <property type="entry name" value="Aldolase_TIM"/>
</dbReference>
<dbReference type="EC" id="4.1.1.23" evidence="2"/>
<evidence type="ECO:0000256" key="2">
    <source>
        <dbReference type="ARBA" id="ARBA00012321"/>
    </source>
</evidence>
<evidence type="ECO:0000256" key="3">
    <source>
        <dbReference type="ARBA" id="ARBA00021923"/>
    </source>
</evidence>